<dbReference type="EMBL" id="JACOGA010000005">
    <property type="protein sequence ID" value="MBC3873194.1"/>
    <property type="molecule type" value="Genomic_DNA"/>
</dbReference>
<organism evidence="1 2">
    <name type="scientific">Undibacterium flavidum</name>
    <dbReference type="NCBI Taxonomy" id="2762297"/>
    <lineage>
        <taxon>Bacteria</taxon>
        <taxon>Pseudomonadati</taxon>
        <taxon>Pseudomonadota</taxon>
        <taxon>Betaproteobacteria</taxon>
        <taxon>Burkholderiales</taxon>
        <taxon>Oxalobacteraceae</taxon>
        <taxon>Undibacterium</taxon>
    </lineage>
</organism>
<evidence type="ECO:0000313" key="1">
    <source>
        <dbReference type="EMBL" id="MBC3873194.1"/>
    </source>
</evidence>
<protein>
    <recommendedName>
        <fullName evidence="3">HNH endonuclease</fullName>
    </recommendedName>
</protein>
<reference evidence="1 2" key="1">
    <citation type="submission" date="2020-08" db="EMBL/GenBank/DDBJ databases">
        <title>Novel species isolated from subtropical streams in China.</title>
        <authorList>
            <person name="Lu H."/>
        </authorList>
    </citation>
    <scope>NUCLEOTIDE SEQUENCE [LARGE SCALE GENOMIC DNA]</scope>
    <source>
        <strain evidence="1 2">LX15W</strain>
    </source>
</reference>
<dbReference type="RefSeq" id="WP_186941240.1">
    <property type="nucleotide sequence ID" value="NZ_JACOGA010000005.1"/>
</dbReference>
<keyword evidence="2" id="KW-1185">Reference proteome</keyword>
<dbReference type="Pfam" id="PF19371">
    <property type="entry name" value="DUF5946"/>
    <property type="match status" value="1"/>
</dbReference>
<gene>
    <name evidence="1" type="ORF">H8K55_06305</name>
</gene>
<comment type="caution">
    <text evidence="1">The sequence shown here is derived from an EMBL/GenBank/DDBJ whole genome shotgun (WGS) entry which is preliminary data.</text>
</comment>
<evidence type="ECO:0008006" key="3">
    <source>
        <dbReference type="Google" id="ProtNLM"/>
    </source>
</evidence>
<name>A0ABR6Y9E0_9BURK</name>
<dbReference type="Proteomes" id="UP000624279">
    <property type="component" value="Unassembled WGS sequence"/>
</dbReference>
<evidence type="ECO:0000313" key="2">
    <source>
        <dbReference type="Proteomes" id="UP000624279"/>
    </source>
</evidence>
<sequence length="186" mass="21345">MPKWLEQAAKNELEILEDGQCQLCGSDTFHGITECVSTAGKITHKISQEKGIQQQTIFLCVDAHALQHTLIHGRWNNHFHLARLHLILVDHIQWTYDLTTILNEVLDEYKKLHPNEKITEPDPVHKAKLTVIDVDASHDDDEYVALVWEWAKQVYVSFTEHDAVNHAIAQRLADSFKQKNLAITPQ</sequence>
<accession>A0ABR6Y9E0</accession>
<dbReference type="InterPro" id="IPR045990">
    <property type="entry name" value="DUF5946"/>
</dbReference>
<proteinExistence type="predicted"/>